<dbReference type="InterPro" id="IPR005011">
    <property type="entry name" value="SNU66/SART1"/>
</dbReference>
<keyword evidence="6" id="KW-0175">Coiled coil</keyword>
<evidence type="ECO:0000256" key="5">
    <source>
        <dbReference type="ARBA" id="ARBA00023242"/>
    </source>
</evidence>
<proteinExistence type="inferred from homology"/>
<dbReference type="PANTHER" id="PTHR14152">
    <property type="entry name" value="SQUAMOUS CELL CARCINOMA ANTIGEN RECOGNISED BY CYTOTOXIC T LYMPHOCYTES"/>
    <property type="match status" value="1"/>
</dbReference>
<comment type="similarity">
    <text evidence="2">Belongs to the SNU66/SART1 family.</text>
</comment>
<dbReference type="Pfam" id="PF03343">
    <property type="entry name" value="SART-1"/>
    <property type="match status" value="1"/>
</dbReference>
<comment type="subcellular location">
    <subcellularLocation>
        <location evidence="1">Nucleus</location>
    </subcellularLocation>
</comment>
<evidence type="ECO:0000256" key="6">
    <source>
        <dbReference type="SAM" id="Coils"/>
    </source>
</evidence>
<keyword evidence="4" id="KW-0508">mRNA splicing</keyword>
<dbReference type="Pfam" id="PF19252">
    <property type="entry name" value="HIND"/>
    <property type="match status" value="1"/>
</dbReference>
<keyword evidence="9" id="KW-1185">Reference proteome</keyword>
<evidence type="ECO:0000313" key="9">
    <source>
        <dbReference type="Proteomes" id="UP000270296"/>
    </source>
</evidence>
<evidence type="ECO:0000256" key="4">
    <source>
        <dbReference type="ARBA" id="ARBA00023187"/>
    </source>
</evidence>
<dbReference type="AlphaFoldDB" id="A0A183ICH8"/>
<feature type="compositionally biased region" description="Basic and acidic residues" evidence="7">
    <location>
        <begin position="50"/>
        <end position="71"/>
    </location>
</feature>
<dbReference type="GO" id="GO:0045292">
    <property type="term" value="P:mRNA cis splicing, via spliceosome"/>
    <property type="evidence" value="ECO:0007669"/>
    <property type="project" value="TreeGrafter"/>
</dbReference>
<dbReference type="GO" id="GO:0000481">
    <property type="term" value="P:maturation of 5S rRNA"/>
    <property type="evidence" value="ECO:0007669"/>
    <property type="project" value="TreeGrafter"/>
</dbReference>
<evidence type="ECO:0000256" key="1">
    <source>
        <dbReference type="ARBA" id="ARBA00004123"/>
    </source>
</evidence>
<feature type="region of interest" description="Disordered" evidence="7">
    <location>
        <begin position="106"/>
        <end position="132"/>
    </location>
</feature>
<evidence type="ECO:0000256" key="2">
    <source>
        <dbReference type="ARBA" id="ARBA00006076"/>
    </source>
</evidence>
<feature type="compositionally biased region" description="Low complexity" evidence="7">
    <location>
        <begin position="592"/>
        <end position="604"/>
    </location>
</feature>
<evidence type="ECO:0000313" key="10">
    <source>
        <dbReference type="WBParaSite" id="SBAD_0000137901-mRNA-1"/>
    </source>
</evidence>
<feature type="compositionally biased region" description="Basic residues" evidence="7">
    <location>
        <begin position="1"/>
        <end position="19"/>
    </location>
</feature>
<dbReference type="PANTHER" id="PTHR14152:SF5">
    <property type="entry name" value="U4_U6.U5 TRI-SNRNP-ASSOCIATED PROTEIN 1"/>
    <property type="match status" value="1"/>
</dbReference>
<feature type="region of interest" description="Disordered" evidence="7">
    <location>
        <begin position="406"/>
        <end position="453"/>
    </location>
</feature>
<feature type="region of interest" description="Disordered" evidence="7">
    <location>
        <begin position="1"/>
        <end position="93"/>
    </location>
</feature>
<dbReference type="OrthoDB" id="5583at2759"/>
<dbReference type="WBParaSite" id="SBAD_0000137901-mRNA-1">
    <property type="protein sequence ID" value="SBAD_0000137901-mRNA-1"/>
    <property type="gene ID" value="SBAD_0000137901"/>
</dbReference>
<evidence type="ECO:0000313" key="8">
    <source>
        <dbReference type="EMBL" id="VDO93982.1"/>
    </source>
</evidence>
<evidence type="ECO:0000256" key="7">
    <source>
        <dbReference type="SAM" id="MobiDB-lite"/>
    </source>
</evidence>
<accession>A0A183ICH8</accession>
<feature type="compositionally biased region" description="Basic residues" evidence="7">
    <location>
        <begin position="27"/>
        <end position="49"/>
    </location>
</feature>
<sequence length="779" mass="89036">MGAPKKEKKHKAHGGHHKHAGEDSTKVRKHKHHKKEKKHIKSEHKHNKERKTVKAVEKLAKQKKSSGKDEFVSANSGQDPGEKEDLGGGDVSLSVAETNKLRAKLGLPPLDVDQSKGTESAPRVNPDGSTERVVTVDGSTFVHKPALNISSKKQQAKIREKLQIMKERRELAEKLRLFRATEDEEELSTAEWVQRNRKLEEERRLAEEKAKTFEEVDKVFEDPNTLKPEYTSENLAGLTIEHPKEAFLNQRETVLVLKDKDVLDESEDILVDPKLTDEEHWKENVELRKRKPDYNPYEEELDEFGNLKEKVLLKKYEEEIHGKTKESFKVGESGEVDVSERMKALKALAQTKGNSQSLDSIPLRIASEYYSAEEMAKFRKRKRKVKRTRKRDSDLKADTLVQNSEVLDEDYGSRQRGRGRVREEYEEATTQDMSTVKQEEQKPDLSFLKIETNDMEEEEDLSKIIIEDEAEDELQAELDRARRAKLAELRLEYQAEQPAKKIAKEVRSLMKHEEEETGGGPNIVLDAISEYCRGLGDIPTYGLSGNRDDVNEDELMNVERVATPETSRDEPESRGQWVEAEFEEHEKTVSHASSSEENGEAESGPILEDEPEVSKSVFSALSLAHQKGYLEKQNGDNNSGMRLSHLQAQKFTILDRQFHDIDDKYAKKLQRMGHGGGPIVDFQEKRSYVPDVKLEYADEYGQLMDEKNAFRYLSWKFHGKTPGKKKIEKRVKKLLESELMNQMSSTDTPLGTLQKQISKQKQLQLPYIVLSGAGSKEIG</sequence>
<evidence type="ECO:0000256" key="3">
    <source>
        <dbReference type="ARBA" id="ARBA00022664"/>
    </source>
</evidence>
<name>A0A183ICH8_9BILA</name>
<organism evidence="10">
    <name type="scientific">Soboliphyme baturini</name>
    <dbReference type="NCBI Taxonomy" id="241478"/>
    <lineage>
        <taxon>Eukaryota</taxon>
        <taxon>Metazoa</taxon>
        <taxon>Ecdysozoa</taxon>
        <taxon>Nematoda</taxon>
        <taxon>Enoplea</taxon>
        <taxon>Dorylaimia</taxon>
        <taxon>Dioctophymatida</taxon>
        <taxon>Dioctophymatoidea</taxon>
        <taxon>Soboliphymatidae</taxon>
        <taxon>Soboliphyme</taxon>
    </lineage>
</organism>
<gene>
    <name evidence="8" type="ORF">SBAD_LOCUS1322</name>
</gene>
<dbReference type="EMBL" id="UZAM01006788">
    <property type="protein sequence ID" value="VDO93982.1"/>
    <property type="molecule type" value="Genomic_DNA"/>
</dbReference>
<reference evidence="8 9" key="2">
    <citation type="submission" date="2018-11" db="EMBL/GenBank/DDBJ databases">
        <authorList>
            <consortium name="Pathogen Informatics"/>
        </authorList>
    </citation>
    <scope>NUCLEOTIDE SEQUENCE [LARGE SCALE GENOMIC DNA]</scope>
</reference>
<keyword evidence="5" id="KW-0539">Nucleus</keyword>
<dbReference type="Proteomes" id="UP000270296">
    <property type="component" value="Unassembled WGS sequence"/>
</dbReference>
<protein>
    <submittedName>
        <fullName evidence="10">U4/U6.U5 tri-snRNP-associated protein 1</fullName>
    </submittedName>
</protein>
<reference evidence="10" key="1">
    <citation type="submission" date="2016-06" db="UniProtKB">
        <authorList>
            <consortium name="WormBaseParasite"/>
        </authorList>
    </citation>
    <scope>IDENTIFICATION</scope>
</reference>
<dbReference type="InterPro" id="IPR045347">
    <property type="entry name" value="HIND"/>
</dbReference>
<keyword evidence="3" id="KW-0507">mRNA processing</keyword>
<feature type="coiled-coil region" evidence="6">
    <location>
        <begin position="155"/>
        <end position="216"/>
    </location>
</feature>
<dbReference type="GO" id="GO:0046540">
    <property type="term" value="C:U4/U6 x U5 tri-snRNP complex"/>
    <property type="evidence" value="ECO:0007669"/>
    <property type="project" value="InterPro"/>
</dbReference>
<feature type="region of interest" description="Disordered" evidence="7">
    <location>
        <begin position="540"/>
        <end position="611"/>
    </location>
</feature>